<dbReference type="EMBL" id="FONA01000004">
    <property type="protein sequence ID" value="SFD94116.1"/>
    <property type="molecule type" value="Genomic_DNA"/>
</dbReference>
<proteinExistence type="predicted"/>
<evidence type="ECO:0000313" key="2">
    <source>
        <dbReference type="Proteomes" id="UP000181976"/>
    </source>
</evidence>
<sequence length="57" mass="6625">MLIFLGAPRPIKSNIKVFKSLHESIENRDFFQGKKFKTLFNDRSVHKQVDSFTGVNL</sequence>
<protein>
    <submittedName>
        <fullName evidence="1">Uncharacterized protein</fullName>
    </submittedName>
</protein>
<evidence type="ECO:0000313" key="1">
    <source>
        <dbReference type="EMBL" id="SFD94116.1"/>
    </source>
</evidence>
<name>A0A1I1WG24_9BACT</name>
<accession>A0A1I1WG24</accession>
<dbReference type="InParanoid" id="A0A1I1WG24"/>
<reference evidence="1 2" key="1">
    <citation type="submission" date="2016-10" db="EMBL/GenBank/DDBJ databases">
        <authorList>
            <person name="de Groot N.N."/>
        </authorList>
    </citation>
    <scope>NUCLEOTIDE SEQUENCE [LARGE SCALE GENOMIC DNA]</scope>
    <source>
        <strain evidence="1 2">DSM 19012</strain>
    </source>
</reference>
<dbReference type="AlphaFoldDB" id="A0A1I1WG24"/>
<keyword evidence="2" id="KW-1185">Reference proteome</keyword>
<organism evidence="1 2">
    <name type="scientific">Thermophagus xiamenensis</name>
    <dbReference type="NCBI Taxonomy" id="385682"/>
    <lineage>
        <taxon>Bacteria</taxon>
        <taxon>Pseudomonadati</taxon>
        <taxon>Bacteroidota</taxon>
        <taxon>Bacteroidia</taxon>
        <taxon>Marinilabiliales</taxon>
        <taxon>Marinilabiliaceae</taxon>
        <taxon>Thermophagus</taxon>
    </lineage>
</organism>
<gene>
    <name evidence="1" type="ORF">SAMN05444380_10488</name>
</gene>
<dbReference type="Proteomes" id="UP000181976">
    <property type="component" value="Unassembled WGS sequence"/>
</dbReference>